<dbReference type="InterPro" id="IPR036397">
    <property type="entry name" value="RNaseH_sf"/>
</dbReference>
<proteinExistence type="predicted"/>
<protein>
    <recommendedName>
        <fullName evidence="3">Transposase</fullName>
    </recommendedName>
</protein>
<evidence type="ECO:0008006" key="3">
    <source>
        <dbReference type="Google" id="ProtNLM"/>
    </source>
</evidence>
<evidence type="ECO:0000313" key="1">
    <source>
        <dbReference type="EMBL" id="MBU3830826.1"/>
    </source>
</evidence>
<sequence length="497" mass="58614">MKPFSTNKYKASNFEIKRLLIFKFLSRVLSKYGEIKDKSKFKNKEALFSYISLKFSISRSQSKRLIKKFATINSKNDILKFIKHQNSFNIPHNKTTDLIVQKIINDFKKYYEESNTVDKLGNEVFIPFTLKDFYYSFEYQQSYNCIRTILIKHNLVWHFAYKSTKKLIKQNLKINNSNICEDFLKMVNQALKYKLSQHSKQIKKQRLFGEVVEIDGCIHDWIPKIGKCNILATVDSSTGMMLSASLDWQEINDSYAEAIIRLVNKYGLPKQIYGDKRKSIFSDGINQTKITRPLTNLGVIVKCESYPEHKPNVEGNWKLLQQILPNYLHRNNISTFSEFKYFVENKLCDWFNARFNRKIDTIDVFKKVNPDSFKNNFCVAETRKVRVGNYIEIRNGYYAPFNDKNQRIVMKENGYINVYENLLPNESKDLFVKRGSQKYYLKPIDILMDTINWDWLKIGSPLNDQDELIINLKDEICTLKEENERLKLICYESGIQS</sequence>
<gene>
    <name evidence="1" type="ORF">H9897_01600</name>
</gene>
<dbReference type="EMBL" id="JAHLFM010000024">
    <property type="protein sequence ID" value="MBU3830826.1"/>
    <property type="molecule type" value="Genomic_DNA"/>
</dbReference>
<dbReference type="AlphaFoldDB" id="A0A9E2NW02"/>
<dbReference type="GO" id="GO:0003676">
    <property type="term" value="F:nucleic acid binding"/>
    <property type="evidence" value="ECO:0007669"/>
    <property type="project" value="InterPro"/>
</dbReference>
<dbReference type="Proteomes" id="UP000824247">
    <property type="component" value="Unassembled WGS sequence"/>
</dbReference>
<comment type="caution">
    <text evidence="1">The sequence shown here is derived from an EMBL/GenBank/DDBJ whole genome shotgun (WGS) entry which is preliminary data.</text>
</comment>
<reference evidence="1" key="2">
    <citation type="submission" date="2021-04" db="EMBL/GenBank/DDBJ databases">
        <authorList>
            <person name="Gilroy R."/>
        </authorList>
    </citation>
    <scope>NUCLEOTIDE SEQUENCE</scope>
    <source>
        <strain evidence="1">A5-1222</strain>
    </source>
</reference>
<reference evidence="1" key="1">
    <citation type="journal article" date="2021" name="PeerJ">
        <title>Extensive microbial diversity within the chicken gut microbiome revealed by metagenomics and culture.</title>
        <authorList>
            <person name="Gilroy R."/>
            <person name="Ravi A."/>
            <person name="Getino M."/>
            <person name="Pursley I."/>
            <person name="Horton D.L."/>
            <person name="Alikhan N.F."/>
            <person name="Baker D."/>
            <person name="Gharbi K."/>
            <person name="Hall N."/>
            <person name="Watson M."/>
            <person name="Adriaenssens E.M."/>
            <person name="Foster-Nyarko E."/>
            <person name="Jarju S."/>
            <person name="Secka A."/>
            <person name="Antonio M."/>
            <person name="Oren A."/>
            <person name="Chaudhuri R.R."/>
            <person name="La Ragione R."/>
            <person name="Hildebrand F."/>
            <person name="Pallen M.J."/>
        </authorList>
    </citation>
    <scope>NUCLEOTIDE SEQUENCE</scope>
    <source>
        <strain evidence="1">A5-1222</strain>
    </source>
</reference>
<evidence type="ECO:0000313" key="2">
    <source>
        <dbReference type="Proteomes" id="UP000824247"/>
    </source>
</evidence>
<accession>A0A9E2NW02</accession>
<dbReference type="Gene3D" id="3.30.420.10">
    <property type="entry name" value="Ribonuclease H-like superfamily/Ribonuclease H"/>
    <property type="match status" value="1"/>
</dbReference>
<organism evidence="1 2">
    <name type="scientific">Candidatus Ureaplasma intestinipullorum</name>
    <dbReference type="NCBI Taxonomy" id="2838770"/>
    <lineage>
        <taxon>Bacteria</taxon>
        <taxon>Bacillati</taxon>
        <taxon>Mycoplasmatota</taxon>
        <taxon>Mycoplasmoidales</taxon>
        <taxon>Mycoplasmoidaceae</taxon>
        <taxon>Ureaplasma</taxon>
    </lineage>
</organism>
<name>A0A9E2NW02_9BACT</name>